<dbReference type="Pfam" id="PF03795">
    <property type="entry name" value="YCII"/>
    <property type="match status" value="1"/>
</dbReference>
<evidence type="ECO:0000259" key="2">
    <source>
        <dbReference type="Pfam" id="PF03795"/>
    </source>
</evidence>
<organism evidence="3 4">
    <name type="scientific">Paroceanicella profunda</name>
    <dbReference type="NCBI Taxonomy" id="2579971"/>
    <lineage>
        <taxon>Bacteria</taxon>
        <taxon>Pseudomonadati</taxon>
        <taxon>Pseudomonadota</taxon>
        <taxon>Alphaproteobacteria</taxon>
        <taxon>Rhodobacterales</taxon>
        <taxon>Paracoccaceae</taxon>
        <taxon>Paroceanicella</taxon>
    </lineage>
</organism>
<dbReference type="EMBL" id="CP040818">
    <property type="protein sequence ID" value="QDL92779.1"/>
    <property type="molecule type" value="Genomic_DNA"/>
</dbReference>
<gene>
    <name evidence="3" type="ORF">FDP22_13880</name>
</gene>
<proteinExistence type="inferred from homology"/>
<dbReference type="AlphaFoldDB" id="A0A5B8G0V3"/>
<dbReference type="InterPro" id="IPR051807">
    <property type="entry name" value="Sec-metab_biosynth-assoc"/>
</dbReference>
<dbReference type="OrthoDB" id="2293521at2"/>
<name>A0A5B8G0V3_9RHOB</name>
<dbReference type="InterPro" id="IPR011008">
    <property type="entry name" value="Dimeric_a/b-barrel"/>
</dbReference>
<dbReference type="Gene3D" id="3.30.70.1060">
    <property type="entry name" value="Dimeric alpha+beta barrel"/>
    <property type="match status" value="1"/>
</dbReference>
<evidence type="ECO:0000313" key="3">
    <source>
        <dbReference type="EMBL" id="QDL92779.1"/>
    </source>
</evidence>
<reference evidence="3 4" key="1">
    <citation type="submission" date="2019-06" db="EMBL/GenBank/DDBJ databases">
        <title>Genome sequence of Rhodobacteraceae bacterium D4M1.</title>
        <authorList>
            <person name="Cao J."/>
        </authorList>
    </citation>
    <scope>NUCLEOTIDE SEQUENCE [LARGE SCALE GENOMIC DNA]</scope>
    <source>
        <strain evidence="3 4">D4M1</strain>
    </source>
</reference>
<dbReference type="SUPFAM" id="SSF54909">
    <property type="entry name" value="Dimeric alpha+beta barrel"/>
    <property type="match status" value="1"/>
</dbReference>
<dbReference type="PANTHER" id="PTHR33606:SF3">
    <property type="entry name" value="PROTEIN YCII"/>
    <property type="match status" value="1"/>
</dbReference>
<evidence type="ECO:0000256" key="1">
    <source>
        <dbReference type="ARBA" id="ARBA00007689"/>
    </source>
</evidence>
<feature type="domain" description="YCII-related" evidence="2">
    <location>
        <begin position="1"/>
        <end position="90"/>
    </location>
</feature>
<dbReference type="Proteomes" id="UP000305888">
    <property type="component" value="Chromosome"/>
</dbReference>
<dbReference type="InterPro" id="IPR005545">
    <property type="entry name" value="YCII"/>
</dbReference>
<keyword evidence="4" id="KW-1185">Reference proteome</keyword>
<comment type="similarity">
    <text evidence="1">Belongs to the YciI family.</text>
</comment>
<evidence type="ECO:0000313" key="4">
    <source>
        <dbReference type="Proteomes" id="UP000305888"/>
    </source>
</evidence>
<accession>A0A5B8G0V3</accession>
<protein>
    <recommendedName>
        <fullName evidence="2">YCII-related domain-containing protein</fullName>
    </recommendedName>
</protein>
<dbReference type="PANTHER" id="PTHR33606">
    <property type="entry name" value="PROTEIN YCII"/>
    <property type="match status" value="1"/>
</dbReference>
<sequence length="97" mass="10795">MQFTVIARDDTAPGTLDRRMAHRPEHLEGLFAGKKDGSIIDGGAIIGEDGNMAGSVMLYEAEDRAALDALLAAEVFYREKVWKDIEIIPIRRVPWPE</sequence>
<dbReference type="RefSeq" id="WP_138574546.1">
    <property type="nucleotide sequence ID" value="NZ_CP040818.1"/>
</dbReference>
<dbReference type="KEGG" id="ppru:FDP22_13880"/>